<name>A0A420WZ24_9GAMM</name>
<keyword evidence="3" id="KW-1185">Reference proteome</keyword>
<dbReference type="SUPFAM" id="SSF51556">
    <property type="entry name" value="Metallo-dependent hydrolases"/>
    <property type="match status" value="1"/>
</dbReference>
<evidence type="ECO:0000313" key="3">
    <source>
        <dbReference type="Proteomes" id="UP000281975"/>
    </source>
</evidence>
<dbReference type="GO" id="GO:0016787">
    <property type="term" value="F:hydrolase activity"/>
    <property type="evidence" value="ECO:0007669"/>
    <property type="project" value="UniProtKB-KW"/>
</dbReference>
<organism evidence="2 3">
    <name type="scientific">Kushneria sinocarnis</name>
    <dbReference type="NCBI Taxonomy" id="595502"/>
    <lineage>
        <taxon>Bacteria</taxon>
        <taxon>Pseudomonadati</taxon>
        <taxon>Pseudomonadota</taxon>
        <taxon>Gammaproteobacteria</taxon>
        <taxon>Oceanospirillales</taxon>
        <taxon>Halomonadaceae</taxon>
        <taxon>Kushneria</taxon>
    </lineage>
</organism>
<dbReference type="Pfam" id="PF04909">
    <property type="entry name" value="Amidohydro_2"/>
    <property type="match status" value="1"/>
</dbReference>
<dbReference type="EMBL" id="RBIN01000003">
    <property type="protein sequence ID" value="RKR06426.1"/>
    <property type="molecule type" value="Genomic_DNA"/>
</dbReference>
<evidence type="ECO:0000313" key="2">
    <source>
        <dbReference type="EMBL" id="RKR06426.1"/>
    </source>
</evidence>
<dbReference type="InterPro" id="IPR032466">
    <property type="entry name" value="Metal_Hydrolase"/>
</dbReference>
<dbReference type="InterPro" id="IPR006680">
    <property type="entry name" value="Amidohydro-rel"/>
</dbReference>
<feature type="domain" description="Amidohydrolase-related" evidence="1">
    <location>
        <begin position="125"/>
        <end position="309"/>
    </location>
</feature>
<accession>A0A420WZ24</accession>
<keyword evidence="2" id="KW-0378">Hydrolase</keyword>
<reference evidence="2 3" key="1">
    <citation type="submission" date="2018-10" db="EMBL/GenBank/DDBJ databases">
        <title>Genomic Encyclopedia of Type Strains, Phase IV (KMG-IV): sequencing the most valuable type-strain genomes for metagenomic binning, comparative biology and taxonomic classification.</title>
        <authorList>
            <person name="Goeker M."/>
        </authorList>
    </citation>
    <scope>NUCLEOTIDE SEQUENCE [LARGE SCALE GENOMIC DNA]</scope>
    <source>
        <strain evidence="2 3">DSM 23229</strain>
    </source>
</reference>
<evidence type="ECO:0000259" key="1">
    <source>
        <dbReference type="Pfam" id="PF04909"/>
    </source>
</evidence>
<gene>
    <name evidence="2" type="ORF">C7446_1369</name>
</gene>
<comment type="caution">
    <text evidence="2">The sequence shown here is derived from an EMBL/GenBank/DDBJ whole genome shotgun (WGS) entry which is preliminary data.</text>
</comment>
<protein>
    <submittedName>
        <fullName evidence="2">Amidohydrolase family protein</fullName>
    </submittedName>
</protein>
<dbReference type="Gene3D" id="3.20.20.140">
    <property type="entry name" value="Metal-dependent hydrolases"/>
    <property type="match status" value="1"/>
</dbReference>
<sequence length="358" mass="39977">MGWWQLKQGGTGAKRMSGILMMAGCLAGVWSADTRAAASEPGYVDSHLHYVDFVQRSEGLEALVEAMDRAGVAQAQLMGLAVTRKWSTQFQHPPRALEGDTPALYWYSATDYRLAAELSRASPEVRERFYPFISGFNPTDRHASERIARLLSLYPGLWRGIGEILTRHDELSRLTEGETARADHPALMAVYALAGRRHLPVLLHSNVAPVDAAEPRYLPELERAIAANPDTTFIWAHAGTSEVLNQRHGKLAWLNATVARLLERYPNLYVDLSWSVLHPYLLDGRGEARETWVALVERYPTRFMLGSDLVGHFGPLGRVMDGFRPFLDELDGSTSRAVAQDNFRRLMDQASRRGPATP</sequence>
<dbReference type="Proteomes" id="UP000281975">
    <property type="component" value="Unassembled WGS sequence"/>
</dbReference>
<proteinExistence type="predicted"/>
<dbReference type="AlphaFoldDB" id="A0A420WZ24"/>